<evidence type="ECO:0008006" key="4">
    <source>
        <dbReference type="Google" id="ProtNLM"/>
    </source>
</evidence>
<feature type="chain" id="PRO_5035925308" description="SXP/RAL-2 family protein Ani s 5-like cation-binding domain-containing protein" evidence="1">
    <location>
        <begin position="18"/>
        <end position="316"/>
    </location>
</feature>
<feature type="signal peptide" evidence="1">
    <location>
        <begin position="1"/>
        <end position="17"/>
    </location>
</feature>
<name>A0A8S1EQG0_9PELO</name>
<keyword evidence="1" id="KW-0732">Signal</keyword>
<organism evidence="2 3">
    <name type="scientific">Caenorhabditis bovis</name>
    <dbReference type="NCBI Taxonomy" id="2654633"/>
    <lineage>
        <taxon>Eukaryota</taxon>
        <taxon>Metazoa</taxon>
        <taxon>Ecdysozoa</taxon>
        <taxon>Nematoda</taxon>
        <taxon>Chromadorea</taxon>
        <taxon>Rhabditida</taxon>
        <taxon>Rhabditina</taxon>
        <taxon>Rhabditomorpha</taxon>
        <taxon>Rhabditoidea</taxon>
        <taxon>Rhabditidae</taxon>
        <taxon>Peloderinae</taxon>
        <taxon>Caenorhabditis</taxon>
    </lineage>
</organism>
<evidence type="ECO:0000313" key="2">
    <source>
        <dbReference type="EMBL" id="CAB3401604.1"/>
    </source>
</evidence>
<evidence type="ECO:0000313" key="3">
    <source>
        <dbReference type="Proteomes" id="UP000494206"/>
    </source>
</evidence>
<dbReference type="EMBL" id="CADEPM010000003">
    <property type="protein sequence ID" value="CAB3401604.1"/>
    <property type="molecule type" value="Genomic_DNA"/>
</dbReference>
<sequence length="316" mass="35073">MLLVVAFGVFVAGPVFAQTVSDEAAIAPQSNPTVTPNQWILPTLPTIDPNAWLKLIPSLPPLDPNAILANLPTLPPIPTLDPNFWANLPTLAPLPTLDPNFWNNLPTLPTLDPNFWANLPTLAPLPTLDPNFWNNLPTLPTLDPNFWANLPTLAPLPTLDPNFWSNLPTLPPFPTIDPNIFKIVPRAEQCAFKLHEEIAKNAADFNFTNIRALFDDLSRKMAIVCSVEQRRKFGEFLAKYPDLIENAQSVRELPTVTDEETRNVVDGVLKPDGFAVLQFFLKKSMENLQNPTATAILNKLSTQLSIIQLDLLFSPI</sequence>
<dbReference type="AlphaFoldDB" id="A0A8S1EQG0"/>
<proteinExistence type="predicted"/>
<protein>
    <recommendedName>
        <fullName evidence="4">SXP/RAL-2 family protein Ani s 5-like cation-binding domain-containing protein</fullName>
    </recommendedName>
</protein>
<evidence type="ECO:0000256" key="1">
    <source>
        <dbReference type="SAM" id="SignalP"/>
    </source>
</evidence>
<dbReference type="Proteomes" id="UP000494206">
    <property type="component" value="Unassembled WGS sequence"/>
</dbReference>
<comment type="caution">
    <text evidence="2">The sequence shown here is derived from an EMBL/GenBank/DDBJ whole genome shotgun (WGS) entry which is preliminary data.</text>
</comment>
<reference evidence="2 3" key="1">
    <citation type="submission" date="2020-04" db="EMBL/GenBank/DDBJ databases">
        <authorList>
            <person name="Laetsch R D."/>
            <person name="Stevens L."/>
            <person name="Kumar S."/>
            <person name="Blaxter L. M."/>
        </authorList>
    </citation>
    <scope>NUCLEOTIDE SEQUENCE [LARGE SCALE GENOMIC DNA]</scope>
</reference>
<keyword evidence="3" id="KW-1185">Reference proteome</keyword>
<accession>A0A8S1EQG0</accession>
<gene>
    <name evidence="2" type="ORF">CBOVIS_LOCUS4331</name>
</gene>